<evidence type="ECO:0000259" key="1">
    <source>
        <dbReference type="Pfam" id="PF01636"/>
    </source>
</evidence>
<feature type="domain" description="Aminoglycoside phosphotransferase" evidence="1">
    <location>
        <begin position="28"/>
        <end position="247"/>
    </location>
</feature>
<accession>A0A941IEE9</accession>
<name>A0A941IEE9_9BURK</name>
<keyword evidence="3" id="KW-1185">Reference proteome</keyword>
<organism evidence="2 3">
    <name type="scientific">Undibacterium fentianense</name>
    <dbReference type="NCBI Taxonomy" id="2828728"/>
    <lineage>
        <taxon>Bacteria</taxon>
        <taxon>Pseudomonadati</taxon>
        <taxon>Pseudomonadota</taxon>
        <taxon>Betaproteobacteria</taxon>
        <taxon>Burkholderiales</taxon>
        <taxon>Oxalobacteraceae</taxon>
        <taxon>Undibacterium</taxon>
    </lineage>
</organism>
<dbReference type="AlphaFoldDB" id="A0A941IEE9"/>
<proteinExistence type="predicted"/>
<dbReference type="InterPro" id="IPR011009">
    <property type="entry name" value="Kinase-like_dom_sf"/>
</dbReference>
<sequence>MFLTASNLVHYLLSRNLLDVESVVDGDFRVIEAGQRNRNFKVFFGHNQGYFIKQVKTLDTQSVATIQREIFCFELAEKYSDWSAYLPKIIESNPARHSLCLELFPAAENLTEYLDRTGNLSTRIAEKWGEALAFCHQAVDLDSIRETIQMRLPNQVPWIFSFSEAPSGATAGAQKFIEQLHLRPDHFPRLQNLAHQWRVDCLIHGDMKWENCIVYLDSKQELQLKIIDWELLDVGDARWDIGGVLQSYLVYLIKRQIQTSPNSLDPVTEILQQVSLIHSSASAFWRQYLNTSKREVTSQRAYFAQCVEFAAGRLVLTAFEWSCQLNYLSPFSAVMLALSDRIFRDPKWAVREIFGVQEGEIGEY</sequence>
<evidence type="ECO:0000313" key="2">
    <source>
        <dbReference type="EMBL" id="MBR7799561.1"/>
    </source>
</evidence>
<protein>
    <submittedName>
        <fullName evidence="2">Phosphotransferase</fullName>
    </submittedName>
</protein>
<dbReference type="InterPro" id="IPR002575">
    <property type="entry name" value="Aminoglycoside_PTrfase"/>
</dbReference>
<gene>
    <name evidence="2" type="ORF">KDM90_06080</name>
</gene>
<dbReference type="Gene3D" id="3.90.1200.10">
    <property type="match status" value="1"/>
</dbReference>
<evidence type="ECO:0000313" key="3">
    <source>
        <dbReference type="Proteomes" id="UP000678545"/>
    </source>
</evidence>
<dbReference type="Pfam" id="PF01636">
    <property type="entry name" value="APH"/>
    <property type="match status" value="1"/>
</dbReference>
<comment type="caution">
    <text evidence="2">The sequence shown here is derived from an EMBL/GenBank/DDBJ whole genome shotgun (WGS) entry which is preliminary data.</text>
</comment>
<dbReference type="EMBL" id="JAGSPJ010000002">
    <property type="protein sequence ID" value="MBR7799561.1"/>
    <property type="molecule type" value="Genomic_DNA"/>
</dbReference>
<dbReference type="SUPFAM" id="SSF56112">
    <property type="entry name" value="Protein kinase-like (PK-like)"/>
    <property type="match status" value="1"/>
</dbReference>
<dbReference type="RefSeq" id="WP_212674707.1">
    <property type="nucleotide sequence ID" value="NZ_JAGSPJ010000002.1"/>
</dbReference>
<dbReference type="Proteomes" id="UP000678545">
    <property type="component" value="Unassembled WGS sequence"/>
</dbReference>
<reference evidence="2" key="1">
    <citation type="submission" date="2021-04" db="EMBL/GenBank/DDBJ databases">
        <title>novel species isolated from subtropical streams in China.</title>
        <authorList>
            <person name="Lu H."/>
        </authorList>
    </citation>
    <scope>NUCLEOTIDE SEQUENCE</scope>
    <source>
        <strain evidence="2">FT137W</strain>
    </source>
</reference>